<protein>
    <submittedName>
        <fullName evidence="2">ABC transporter B family member 4</fullName>
    </submittedName>
</protein>
<accession>A0AAD9F6I6</accession>
<feature type="non-terminal residue" evidence="2">
    <location>
        <position position="1"/>
    </location>
</feature>
<dbReference type="AlphaFoldDB" id="A0AAD9F6I6"/>
<name>A0AAD9F6I6_DISEL</name>
<feature type="region of interest" description="Disordered" evidence="1">
    <location>
        <begin position="1"/>
        <end position="73"/>
    </location>
</feature>
<sequence length="123" mass="13581">KAVGNVGCDSRRSHRDPFSLPDSSHICTASERESPDVSPQGRERDKDFRDVSIAEEREECGRSGSRRPRSREVVQDPDVLVSVGAALLVVEPERVQQLVLNRAVIQAALPVQRHRLGVAPTPH</sequence>
<proteinExistence type="predicted"/>
<feature type="non-terminal residue" evidence="2">
    <location>
        <position position="123"/>
    </location>
</feature>
<reference evidence="2" key="1">
    <citation type="submission" date="2023-04" db="EMBL/GenBank/DDBJ databases">
        <title>Chromosome-level genome of Chaenocephalus aceratus.</title>
        <authorList>
            <person name="Park H."/>
        </authorList>
    </citation>
    <scope>NUCLEOTIDE SEQUENCE</scope>
    <source>
        <strain evidence="2">DE</strain>
        <tissue evidence="2">Muscle</tissue>
    </source>
</reference>
<organism evidence="2 3">
    <name type="scientific">Dissostichus eleginoides</name>
    <name type="common">Patagonian toothfish</name>
    <name type="synonym">Dissostichus amissus</name>
    <dbReference type="NCBI Taxonomy" id="100907"/>
    <lineage>
        <taxon>Eukaryota</taxon>
        <taxon>Metazoa</taxon>
        <taxon>Chordata</taxon>
        <taxon>Craniata</taxon>
        <taxon>Vertebrata</taxon>
        <taxon>Euteleostomi</taxon>
        <taxon>Actinopterygii</taxon>
        <taxon>Neopterygii</taxon>
        <taxon>Teleostei</taxon>
        <taxon>Neoteleostei</taxon>
        <taxon>Acanthomorphata</taxon>
        <taxon>Eupercaria</taxon>
        <taxon>Perciformes</taxon>
        <taxon>Notothenioidei</taxon>
        <taxon>Nototheniidae</taxon>
        <taxon>Dissostichus</taxon>
    </lineage>
</organism>
<dbReference type="EMBL" id="JASDAP010000018">
    <property type="protein sequence ID" value="KAK1887480.1"/>
    <property type="molecule type" value="Genomic_DNA"/>
</dbReference>
<evidence type="ECO:0000313" key="2">
    <source>
        <dbReference type="EMBL" id="KAK1887480.1"/>
    </source>
</evidence>
<gene>
    <name evidence="2" type="ORF">KUDE01_028269</name>
</gene>
<evidence type="ECO:0000256" key="1">
    <source>
        <dbReference type="SAM" id="MobiDB-lite"/>
    </source>
</evidence>
<keyword evidence="3" id="KW-1185">Reference proteome</keyword>
<feature type="compositionally biased region" description="Basic and acidic residues" evidence="1">
    <location>
        <begin position="30"/>
        <end position="61"/>
    </location>
</feature>
<evidence type="ECO:0000313" key="3">
    <source>
        <dbReference type="Proteomes" id="UP001228049"/>
    </source>
</evidence>
<dbReference type="Proteomes" id="UP001228049">
    <property type="component" value="Unassembled WGS sequence"/>
</dbReference>
<comment type="caution">
    <text evidence="2">The sequence shown here is derived from an EMBL/GenBank/DDBJ whole genome shotgun (WGS) entry which is preliminary data.</text>
</comment>